<sequence>MFREAWGELRIEGEEGVVYRLDEVLEVEGVAYAIFLPENLGLSHEGVVFRIAETDAGYTFEPVEDPEEWQKVVDAYNEAEYRAAHGEEDSEDEDEA</sequence>
<keyword evidence="2" id="KW-1185">Reference proteome</keyword>
<name>A0A660KZB8_9BACL</name>
<dbReference type="InterPro" id="IPR009711">
    <property type="entry name" value="UPF0473"/>
</dbReference>
<dbReference type="Proteomes" id="UP000267019">
    <property type="component" value="Unassembled WGS sequence"/>
</dbReference>
<dbReference type="AlphaFoldDB" id="A0A660KZB8"/>
<organism evidence="1 2">
    <name type="scientific">Brockia lithotrophica</name>
    <dbReference type="NCBI Taxonomy" id="933949"/>
    <lineage>
        <taxon>Bacteria</taxon>
        <taxon>Bacillati</taxon>
        <taxon>Bacillota</taxon>
        <taxon>Bacilli</taxon>
        <taxon>Bacillales</taxon>
        <taxon>Bacillales Family X. Incertae Sedis</taxon>
        <taxon>Brockia</taxon>
    </lineage>
</organism>
<dbReference type="EMBL" id="RBIJ01000005">
    <property type="protein sequence ID" value="RKQ83853.1"/>
    <property type="molecule type" value="Genomic_DNA"/>
</dbReference>
<reference evidence="1 2" key="1">
    <citation type="submission" date="2018-10" db="EMBL/GenBank/DDBJ databases">
        <title>Genomic Encyclopedia of Type Strains, Phase IV (KMG-IV): sequencing the most valuable type-strain genomes for metagenomic binning, comparative biology and taxonomic classification.</title>
        <authorList>
            <person name="Goeker M."/>
        </authorList>
    </citation>
    <scope>NUCLEOTIDE SEQUENCE [LARGE SCALE GENOMIC DNA]</scope>
    <source>
        <strain evidence="1 2">DSM 22653</strain>
    </source>
</reference>
<comment type="caution">
    <text evidence="1">The sequence shown here is derived from an EMBL/GenBank/DDBJ whole genome shotgun (WGS) entry which is preliminary data.</text>
</comment>
<dbReference type="RefSeq" id="WP_121444759.1">
    <property type="nucleotide sequence ID" value="NZ_RBIJ01000005.1"/>
</dbReference>
<dbReference type="OrthoDB" id="9811971at2"/>
<evidence type="ECO:0000313" key="1">
    <source>
        <dbReference type="EMBL" id="RKQ83853.1"/>
    </source>
</evidence>
<dbReference type="Pfam" id="PF06949">
    <property type="entry name" value="DUF1292"/>
    <property type="match status" value="1"/>
</dbReference>
<gene>
    <name evidence="1" type="ORF">C7438_1513</name>
</gene>
<protein>
    <submittedName>
        <fullName evidence="1">Uncharacterized protein DUF1292</fullName>
    </submittedName>
</protein>
<evidence type="ECO:0000313" key="2">
    <source>
        <dbReference type="Proteomes" id="UP000267019"/>
    </source>
</evidence>
<proteinExistence type="predicted"/>
<accession>A0A660KZB8</accession>